<keyword evidence="4" id="KW-0249">Electron transport</keyword>
<dbReference type="PANTHER" id="PTHR40942:SF2">
    <property type="entry name" value="CYTOCHROME-RELATED"/>
    <property type="match status" value="1"/>
</dbReference>
<evidence type="ECO:0000256" key="3">
    <source>
        <dbReference type="ARBA" id="ARBA00022723"/>
    </source>
</evidence>
<dbReference type="InterPro" id="IPR009056">
    <property type="entry name" value="Cyt_c-like_dom"/>
</dbReference>
<dbReference type="GO" id="GO:0020037">
    <property type="term" value="F:heme binding"/>
    <property type="evidence" value="ECO:0007669"/>
    <property type="project" value="InterPro"/>
</dbReference>
<keyword evidence="2 6" id="KW-0349">Heme</keyword>
<proteinExistence type="predicted"/>
<dbReference type="GO" id="GO:0009055">
    <property type="term" value="F:electron transfer activity"/>
    <property type="evidence" value="ECO:0007669"/>
    <property type="project" value="InterPro"/>
</dbReference>
<dbReference type="PRINTS" id="PR00607">
    <property type="entry name" value="CYTCHROMECIE"/>
</dbReference>
<organism evidence="9 10">
    <name type="scientific">Pseudidiomarina indica</name>
    <dbReference type="NCBI Taxonomy" id="1159017"/>
    <lineage>
        <taxon>Bacteria</taxon>
        <taxon>Pseudomonadati</taxon>
        <taxon>Pseudomonadota</taxon>
        <taxon>Gammaproteobacteria</taxon>
        <taxon>Alteromonadales</taxon>
        <taxon>Idiomarinaceae</taxon>
        <taxon>Pseudidiomarina</taxon>
    </lineage>
</organism>
<accession>A0A1G6DXP3</accession>
<dbReference type="Proteomes" id="UP000199626">
    <property type="component" value="Unassembled WGS sequence"/>
</dbReference>
<evidence type="ECO:0000256" key="5">
    <source>
        <dbReference type="ARBA" id="ARBA00023004"/>
    </source>
</evidence>
<evidence type="ECO:0000256" key="7">
    <source>
        <dbReference type="SAM" id="SignalP"/>
    </source>
</evidence>
<dbReference type="EMBL" id="FMXN01000014">
    <property type="protein sequence ID" value="SDB49967.1"/>
    <property type="molecule type" value="Genomic_DNA"/>
</dbReference>
<dbReference type="SUPFAM" id="SSF46626">
    <property type="entry name" value="Cytochrome c"/>
    <property type="match status" value="1"/>
</dbReference>
<protein>
    <submittedName>
        <fullName evidence="9">Cytochrome c5</fullName>
    </submittedName>
</protein>
<feature type="chain" id="PRO_5011717993" evidence="7">
    <location>
        <begin position="27"/>
        <end position="142"/>
    </location>
</feature>
<name>A0A1G6DXP3_9GAMM</name>
<dbReference type="PROSITE" id="PS51007">
    <property type="entry name" value="CYTC"/>
    <property type="match status" value="1"/>
</dbReference>
<evidence type="ECO:0000256" key="6">
    <source>
        <dbReference type="PROSITE-ProRule" id="PRU00433"/>
    </source>
</evidence>
<keyword evidence="1" id="KW-0813">Transport</keyword>
<dbReference type="AlphaFoldDB" id="A0A1G6DXP3"/>
<evidence type="ECO:0000313" key="10">
    <source>
        <dbReference type="Proteomes" id="UP000199626"/>
    </source>
</evidence>
<dbReference type="STRING" id="1159017.SAMN02927930_01944"/>
<keyword evidence="3 6" id="KW-0479">Metal-binding</keyword>
<dbReference type="InterPro" id="IPR002323">
    <property type="entry name" value="Cyt_CIE"/>
</dbReference>
<evidence type="ECO:0000259" key="8">
    <source>
        <dbReference type="PROSITE" id="PS51007"/>
    </source>
</evidence>
<dbReference type="GO" id="GO:0005506">
    <property type="term" value="F:iron ion binding"/>
    <property type="evidence" value="ECO:0007669"/>
    <property type="project" value="InterPro"/>
</dbReference>
<reference evidence="10" key="1">
    <citation type="submission" date="2016-10" db="EMBL/GenBank/DDBJ databases">
        <authorList>
            <person name="Varghese N."/>
            <person name="Submissions S."/>
        </authorList>
    </citation>
    <scope>NUCLEOTIDE SEQUENCE [LARGE SCALE GENOMIC DNA]</scope>
    <source>
        <strain evidence="10">CGMCC 1.10824</strain>
    </source>
</reference>
<evidence type="ECO:0000256" key="1">
    <source>
        <dbReference type="ARBA" id="ARBA00022448"/>
    </source>
</evidence>
<evidence type="ECO:0000256" key="4">
    <source>
        <dbReference type="ARBA" id="ARBA00022982"/>
    </source>
</evidence>
<keyword evidence="10" id="KW-1185">Reference proteome</keyword>
<evidence type="ECO:0000313" key="9">
    <source>
        <dbReference type="EMBL" id="SDB49967.1"/>
    </source>
</evidence>
<sequence>MNVLKVVKSSRTWVAALALVAGGASAAMLPQQSTEEIKDRIAPVAKVRVAGASETAANTGAAGARSGDAIYNRYCLACHAAGVLGAPKLNDAADWEPRLAQGMDVVLKHAIDGFNAMPPRGTCMDCSDEEMQAAIDYMISDL</sequence>
<feature type="domain" description="Cytochrome c" evidence="8">
    <location>
        <begin position="62"/>
        <end position="142"/>
    </location>
</feature>
<keyword evidence="5 6" id="KW-0408">Iron</keyword>
<dbReference type="Pfam" id="PF13442">
    <property type="entry name" value="Cytochrome_CBB3"/>
    <property type="match status" value="1"/>
</dbReference>
<gene>
    <name evidence="9" type="ORF">SAMN02927930_01944</name>
</gene>
<dbReference type="InterPro" id="IPR036909">
    <property type="entry name" value="Cyt_c-like_dom_sf"/>
</dbReference>
<dbReference type="PANTHER" id="PTHR40942">
    <property type="match status" value="1"/>
</dbReference>
<dbReference type="Gene3D" id="1.10.760.10">
    <property type="entry name" value="Cytochrome c-like domain"/>
    <property type="match status" value="1"/>
</dbReference>
<feature type="signal peptide" evidence="7">
    <location>
        <begin position="1"/>
        <end position="26"/>
    </location>
</feature>
<keyword evidence="7" id="KW-0732">Signal</keyword>
<evidence type="ECO:0000256" key="2">
    <source>
        <dbReference type="ARBA" id="ARBA00022617"/>
    </source>
</evidence>